<dbReference type="PDB" id="5LQ4">
    <property type="method" value="X-ray"/>
    <property type="resolution" value="2.65 A"/>
    <property type="chains" value="A=3-469, B=1-473"/>
</dbReference>
<dbReference type="PANTHER" id="PTHR43745:SF2">
    <property type="entry name" value="NITROREDUCTASE MJ1384-RELATED"/>
    <property type="match status" value="1"/>
</dbReference>
<dbReference type="PDB" id="8PZ5">
    <property type="method" value="X-ray"/>
    <property type="resolution" value="3.20 A"/>
    <property type="chains" value="A/B=2-473"/>
</dbReference>
<dbReference type="Pfam" id="PF18679">
    <property type="entry name" value="HTH_57"/>
    <property type="match status" value="1"/>
</dbReference>
<evidence type="ECO:0007829" key="6">
    <source>
        <dbReference type="PDB" id="5LQ4"/>
    </source>
</evidence>
<dbReference type="Pfam" id="PF22767">
    <property type="entry name" value="ThcOx"/>
    <property type="match status" value="1"/>
</dbReference>
<dbReference type="BRENDA" id="1.3.3.16">
    <property type="organism ID" value="14594"/>
</dbReference>
<dbReference type="GO" id="GO:0016491">
    <property type="term" value="F:oxidoreductase activity"/>
    <property type="evidence" value="ECO:0007669"/>
    <property type="project" value="InterPro"/>
</dbReference>
<feature type="binding site" evidence="6 7">
    <location>
        <position position="282"/>
    </location>
    <ligand>
        <name>FMN</name>
        <dbReference type="ChEBI" id="CHEBI:58210"/>
    </ligand>
</feature>
<sequence>MLDLFTLSFSPDLSIASEAEQLTLQSKDDRLILEHPQPGLRTALEQLKQGNLTLAQLTELVSEQDGVEAGITFASELEKLVDLGWICHSVLPLITAIPIAKDYELNVPDSSWQTTAIALSRFAFLHQDLQQLVLESPRSKSKLVILDWRVGAVIAKLAQSDRGFIFATSADSLLADLSLELEELKRLFALLIATQMMDLEPEDETITQWKFHNLLFHHYTRLGRLDNSRKLNLPVFEHRDRYPYVKPVISTQAIPLVKPDLTALATTDMTLTEAIETRRSIREYSDQPITLAQLGEFLYRCARVKAVYTLPEDPMQVGESTTRPYPSGGALYELEIYPLVHQCGDLAAGLYHYQPLSHTLHPVADWTPEVESLVYDAWRATGQQSIPQIVLIITARFGRLFWKYHDIAYSLILKHVGVLYQTFYLVATAMQLAPSAIGAGNTTKFCQIAGLNPDEEASVGEFSLGAAKPQQQS</sequence>
<evidence type="ECO:0007829" key="7">
    <source>
        <dbReference type="PDB" id="8PZ5"/>
    </source>
</evidence>
<reference evidence="5" key="1">
    <citation type="submission" date="2009-01" db="EMBL/GenBank/DDBJ databases">
        <title>Complete sequence of chromosome Cyanothece sp. PCC 7425.</title>
        <authorList>
            <consortium name="US DOE Joint Genome Institute"/>
            <person name="Lucas S."/>
            <person name="Copeland A."/>
            <person name="Lapidus A."/>
            <person name="Glavina del Rio T."/>
            <person name="Dalin E."/>
            <person name="Tice H."/>
            <person name="Bruce D."/>
            <person name="Goodwin L."/>
            <person name="Pitluck S."/>
            <person name="Sims D."/>
            <person name="Meineke L."/>
            <person name="Brettin T."/>
            <person name="Detter J.C."/>
            <person name="Han C."/>
            <person name="Larimer F."/>
            <person name="Land M."/>
            <person name="Hauser L."/>
            <person name="Kyrpides N."/>
            <person name="Ovchinnikova G."/>
            <person name="Liberton M."/>
            <person name="Stoeckel J."/>
            <person name="Banerjee A."/>
            <person name="Singh A."/>
            <person name="Page L."/>
            <person name="Sato H."/>
            <person name="Zhao L."/>
            <person name="Sherman L."/>
            <person name="Pakrasi H."/>
            <person name="Richardson P."/>
        </authorList>
    </citation>
    <scope>NUCLEOTIDE SEQUENCE</scope>
    <source>
        <strain evidence="5">PCC 7425</strain>
    </source>
</reference>
<dbReference type="InterPro" id="IPR029479">
    <property type="entry name" value="Nitroreductase"/>
</dbReference>
<keyword evidence="1" id="KW-0175">Coiled coil</keyword>
<dbReference type="CDD" id="cd02142">
    <property type="entry name" value="McbC_SagB-like_oxidoreductase"/>
    <property type="match status" value="1"/>
</dbReference>
<reference evidence="7" key="3">
    <citation type="journal article" date="2023" name="Commun Chem">
        <title>Experimental phasing opportunities for macromolecular crystallography at very long wavelengths.</title>
        <authorList>
            <person name="El Omari K."/>
            <person name="Duman R."/>
            <person name="Mykhaylyk V."/>
            <person name="Orr C.M."/>
            <person name="Latimer-Smith M."/>
            <person name="Winter G."/>
            <person name="Grama V."/>
            <person name="Qu F."/>
            <person name="Bountra K."/>
            <person name="Kwong H.S."/>
            <person name="Romano M."/>
            <person name="Reis R.I."/>
            <person name="Vogeley L."/>
            <person name="Vecchia L."/>
            <person name="Owen C.D."/>
            <person name="Wittmann S."/>
            <person name="Renner M."/>
            <person name="Senda M."/>
            <person name="Matsugaki N."/>
            <person name="Kawano Y."/>
            <person name="Bowden T.A."/>
            <person name="Moraes I."/>
            <person name="Grimes J.M."/>
            <person name="Mancini E.J."/>
            <person name="Walsh M.A."/>
            <person name="Guzzo C.R."/>
            <person name="Owens R.J."/>
            <person name="Jones E.Y."/>
            <person name="Brown D.G."/>
            <person name="Stuart D.I."/>
            <person name="Beis K."/>
            <person name="Wagner A."/>
        </authorList>
    </citation>
    <scope>X-RAY CRYSTALLOGRAPHY (3.20 ANGSTROMS) OF 2-473 IN COMPLEX WITH FMN</scope>
</reference>
<accession>B8HTZ1</accession>
<name>B8HTZ1_CYAP4</name>
<feature type="domain" description="Nitroreductase" evidence="2">
    <location>
        <begin position="275"/>
        <end position="460"/>
    </location>
</feature>
<gene>
    <name evidence="5" type="ordered locus">Cyan7425_0520</name>
</gene>
<feature type="coiled-coil region" evidence="1">
    <location>
        <begin position="167"/>
        <end position="194"/>
    </location>
</feature>
<dbReference type="EMBL" id="CP001344">
    <property type="protein sequence ID" value="ACL42911.1"/>
    <property type="molecule type" value="Genomic_DNA"/>
</dbReference>
<dbReference type="AlphaFoldDB" id="B8HTZ1"/>
<evidence type="ECO:0008006" key="8">
    <source>
        <dbReference type="Google" id="ProtNLM"/>
    </source>
</evidence>
<evidence type="ECO:0000313" key="5">
    <source>
        <dbReference type="EMBL" id="ACL42911.1"/>
    </source>
</evidence>
<keyword evidence="6 7" id="KW-0285">Flavoprotein</keyword>
<keyword evidence="6 7" id="KW-0002">3D-structure</keyword>
<dbReference type="STRING" id="395961.Cyan7425_0520"/>
<dbReference type="Pfam" id="PF00881">
    <property type="entry name" value="Nitroreductase"/>
    <property type="match status" value="1"/>
</dbReference>
<dbReference type="SMR" id="B8HTZ1"/>
<dbReference type="GO" id="GO:0000166">
    <property type="term" value="F:nucleotide binding"/>
    <property type="evidence" value="ECO:0007669"/>
    <property type="project" value="UniProtKB-KW"/>
</dbReference>
<evidence type="ECO:0000259" key="4">
    <source>
        <dbReference type="Pfam" id="PF22767"/>
    </source>
</evidence>
<feature type="binding site" evidence="6 7">
    <location>
        <position position="438"/>
    </location>
    <ligand>
        <name>FMN</name>
        <dbReference type="ChEBI" id="CHEBI:58210"/>
    </ligand>
</feature>
<dbReference type="HOGENOM" id="CLU_044684_0_0_3"/>
<dbReference type="InterPro" id="IPR020051">
    <property type="entry name" value="SagB-type_dehydrogenase"/>
</dbReference>
<dbReference type="InterPro" id="IPR000415">
    <property type="entry name" value="Nitroreductase-like"/>
</dbReference>
<feature type="binding site" evidence="6 7">
    <location>
        <position position="327"/>
    </location>
    <ligand>
        <name>FMN</name>
        <dbReference type="ChEBI" id="CHEBI:58210"/>
    </ligand>
</feature>
<dbReference type="PDBsum" id="5LQ4"/>
<keyword evidence="6 7" id="KW-0288">FMN</keyword>
<feature type="binding site" evidence="6 7">
    <location>
        <position position="280"/>
    </location>
    <ligand>
        <name>FMN</name>
        <dbReference type="ChEBI" id="CHEBI:58210"/>
    </ligand>
</feature>
<dbReference type="Gene3D" id="3.40.109.10">
    <property type="entry name" value="NADH Oxidase"/>
    <property type="match status" value="1"/>
</dbReference>
<feature type="binding site" evidence="7">
    <location>
        <position position="329"/>
    </location>
    <ligand>
        <name>FMN</name>
        <dbReference type="ChEBI" id="CHEBI:58210"/>
    </ligand>
</feature>
<feature type="domain" description="Cyanobactin oxidase ThcOx second" evidence="4">
    <location>
        <begin position="118"/>
        <end position="225"/>
    </location>
</feature>
<evidence type="ECO:0000256" key="1">
    <source>
        <dbReference type="SAM" id="Coils"/>
    </source>
</evidence>
<protein>
    <recommendedName>
        <fullName evidence="8">SagB-type dehydrogenase domain protein</fullName>
    </recommendedName>
</protein>
<feature type="domain" description="ThcOx helix turn helix" evidence="3">
    <location>
        <begin position="1"/>
        <end position="106"/>
    </location>
</feature>
<evidence type="ECO:0000259" key="2">
    <source>
        <dbReference type="Pfam" id="PF00881"/>
    </source>
</evidence>
<dbReference type="OrthoDB" id="9801593at2"/>
<evidence type="ECO:0000259" key="3">
    <source>
        <dbReference type="Pfam" id="PF18679"/>
    </source>
</evidence>
<dbReference type="NCBIfam" id="TIGR03605">
    <property type="entry name" value="antibiot_sagB"/>
    <property type="match status" value="1"/>
</dbReference>
<proteinExistence type="evidence at protein level"/>
<dbReference type="InterPro" id="IPR052544">
    <property type="entry name" value="Bacteriocin_Proc_Enz"/>
</dbReference>
<dbReference type="KEGG" id="cyn:Cyan7425_0520"/>
<feature type="binding site" evidence="6 7">
    <location>
        <position position="380"/>
    </location>
    <ligand>
        <name>FMN</name>
        <dbReference type="ChEBI" id="CHEBI:58210"/>
    </ligand>
</feature>
<dbReference type="InterPro" id="IPR040776">
    <property type="entry name" value="ThcOx_HTH"/>
</dbReference>
<dbReference type="eggNOG" id="COG0778">
    <property type="taxonomic scope" value="Bacteria"/>
</dbReference>
<dbReference type="InterPro" id="IPR054488">
    <property type="entry name" value="ThcOx_dom2"/>
</dbReference>
<keyword evidence="6 7" id="KW-0547">Nucleotide-binding</keyword>
<feature type="binding site" evidence="6 7">
    <location>
        <position position="278"/>
    </location>
    <ligand>
        <name>FMN</name>
        <dbReference type="ChEBI" id="CHEBI:58210"/>
    </ligand>
</feature>
<dbReference type="PANTHER" id="PTHR43745">
    <property type="entry name" value="NITROREDUCTASE MJ1384-RELATED"/>
    <property type="match status" value="1"/>
</dbReference>
<reference evidence="6" key="2">
    <citation type="journal article" date="2016" name="Acta Crystallogr. D Struct. Biol.">
        <title>Structure of the cyanobactin oxidase ThcOx from Cyanothece sp. PCC 7425, the first structure to be solved at Diamond Light Source beamline I23 by means of S-SAD.</title>
        <authorList>
            <person name="Bent A.F."/>
            <person name="Mann G."/>
            <person name="Houssen W.E."/>
            <person name="Mykhaylyk V."/>
            <person name="Duman R."/>
            <person name="Thomas L."/>
            <person name="Jaspars M."/>
            <person name="Wagner A."/>
            <person name="Naismith J.H."/>
        </authorList>
    </citation>
    <scope>X-RAY CRYSTALLOGRAPHY (2.65 ANGSTROMS) OF 3-469 AND 1-473 IN COMPLEX WITH FMN</scope>
</reference>
<organism evidence="5">
    <name type="scientific">Cyanothece sp. (strain PCC 7425 / ATCC 29141)</name>
    <dbReference type="NCBI Taxonomy" id="395961"/>
    <lineage>
        <taxon>Bacteria</taxon>
        <taxon>Bacillati</taxon>
        <taxon>Cyanobacteriota</taxon>
        <taxon>Cyanophyceae</taxon>
        <taxon>Gomontiellales</taxon>
        <taxon>Cyanothecaceae</taxon>
        <taxon>Cyanothece</taxon>
    </lineage>
</organism>
<dbReference type="SUPFAM" id="SSF55469">
    <property type="entry name" value="FMN-dependent nitroreductase-like"/>
    <property type="match status" value="1"/>
</dbReference>